<comment type="caution">
    <text evidence="5">The sequence shown here is derived from an EMBL/GenBank/DDBJ whole genome shotgun (WGS) entry which is preliminary data.</text>
</comment>
<feature type="region of interest" description="Disordered" evidence="3">
    <location>
        <begin position="286"/>
        <end position="341"/>
    </location>
</feature>
<feature type="domain" description="Bromo" evidence="4">
    <location>
        <begin position="150"/>
        <end position="238"/>
    </location>
</feature>
<dbReference type="Proteomes" id="UP000796880">
    <property type="component" value="Unassembled WGS sequence"/>
</dbReference>
<evidence type="ECO:0000256" key="1">
    <source>
        <dbReference type="ARBA" id="ARBA00023117"/>
    </source>
</evidence>
<dbReference type="Gene3D" id="1.20.920.10">
    <property type="entry name" value="Bromodomain-like"/>
    <property type="match status" value="1"/>
</dbReference>
<dbReference type="InterPro" id="IPR001487">
    <property type="entry name" value="Bromodomain"/>
</dbReference>
<evidence type="ECO:0000259" key="4">
    <source>
        <dbReference type="PROSITE" id="PS50014"/>
    </source>
</evidence>
<dbReference type="PANTHER" id="PTHR22881">
    <property type="entry name" value="BROMODOMAIN CONTAINING PROTEIN"/>
    <property type="match status" value="1"/>
</dbReference>
<dbReference type="PROSITE" id="PS50014">
    <property type="entry name" value="BROMODOMAIN_2"/>
    <property type="match status" value="1"/>
</dbReference>
<dbReference type="PANTHER" id="PTHR22881:SF26">
    <property type="entry name" value="BROMODOMAIN CONTAINING PROTEIN, EXPRESSED"/>
    <property type="match status" value="1"/>
</dbReference>
<dbReference type="SMART" id="SM00297">
    <property type="entry name" value="BROMO"/>
    <property type="match status" value="1"/>
</dbReference>
<keyword evidence="1 2" id="KW-0103">Bromodomain</keyword>
<evidence type="ECO:0000256" key="2">
    <source>
        <dbReference type="PROSITE-ProRule" id="PRU00035"/>
    </source>
</evidence>
<dbReference type="Pfam" id="PF00439">
    <property type="entry name" value="Bromodomain"/>
    <property type="match status" value="1"/>
</dbReference>
<accession>A0A8K0MRD5</accession>
<dbReference type="InterPro" id="IPR036427">
    <property type="entry name" value="Bromodomain-like_sf"/>
</dbReference>
<dbReference type="InterPro" id="IPR051831">
    <property type="entry name" value="Bromodomain_contain_prot"/>
</dbReference>
<name>A0A8K0MRD5_9ROSA</name>
<protein>
    <recommendedName>
        <fullName evidence="4">Bromo domain-containing protein</fullName>
    </recommendedName>
</protein>
<feature type="region of interest" description="Disordered" evidence="3">
    <location>
        <begin position="66"/>
        <end position="132"/>
    </location>
</feature>
<sequence length="825" mass="92317">MLKEEAVIEEQGERRKSARILALVEEKKRVKQKCNNSSAAISANTNKVSNINKDVGDKSKAVLVEQHHHHHAVLLSTKPETSPPPPPLPPPLPPLPPVKKGRKRKRLEDLDGENPKLESTSSKNDHEAIVQSTRPMPQRHILEFVLDILQRRDAHEIFAQPVDRQEVESYYKIIKEPMDFGTMRAKLQEGMYTSLEQFELSMNNIKLLIHCYNLYKQHDVFLISSNAMHFNSSTTIYYREAEVFQARGIQELAQRVFQALKFDPDEFDSHSLMYRNNPAIKTQFEARGSRTKLAKPGGVKTRVSPFGRPSSFSSPSLKKRVPRESSSPGPSDGKNSSLPEMDKRQTYKPWTSFSTQNEALVSSIYSAPKQLVHIDEGDLQYKESLLRFTKDLGPAAQIIAHKKLGKFLAEPPKHQSQIPLTPAMQNQRLLLPASRAPRRPVHVKGVCNHQMPNTSLRDVPGSSNVAYTNKGVNVHGHVSTGSGKITCPLNGGLNVLETSREGLVYERRDHSDNLQGKMNINAINGRDGKNAMQTEMDAAHPGINLNIFKGKEMAANTGMKLDILKGKQIIKNDNMNLHGNVSENINAHPHHQNQNNNFRLAAHFRVIRFEDSVSPGTSNPPRVGYKAMNMMAKTSYKMLGKQVIQPAQTQNDNHKKLLDFMSRSNNYLKSTFLPSQTALASQVLLASHALLSTQNFSPPPPKHVEFPSVLNLASVSRPTLNTEAQTSQLLDLSRPVTWGPRAVDNFPNLQMQTEDDKPVNQGTSLRQEIIKPLSSAMQGTSLYPADSIQERGIKQSQTGPTSQLYHGNQRQSLMDNQQPDLALQL</sequence>
<dbReference type="CDD" id="cd04369">
    <property type="entry name" value="Bromodomain"/>
    <property type="match status" value="1"/>
</dbReference>
<evidence type="ECO:0000256" key="3">
    <source>
        <dbReference type="SAM" id="MobiDB-lite"/>
    </source>
</evidence>
<dbReference type="PRINTS" id="PR00503">
    <property type="entry name" value="BROMODOMAIN"/>
</dbReference>
<feature type="compositionally biased region" description="Low complexity" evidence="3">
    <location>
        <begin position="304"/>
        <end position="316"/>
    </location>
</feature>
<dbReference type="OrthoDB" id="21449at2759"/>
<feature type="compositionally biased region" description="Basic and acidic residues" evidence="3">
    <location>
        <begin position="106"/>
        <end position="116"/>
    </location>
</feature>
<dbReference type="AlphaFoldDB" id="A0A8K0MRD5"/>
<feature type="compositionally biased region" description="Polar residues" evidence="3">
    <location>
        <begin position="324"/>
        <end position="338"/>
    </location>
</feature>
<dbReference type="SUPFAM" id="SSF47370">
    <property type="entry name" value="Bromodomain"/>
    <property type="match status" value="1"/>
</dbReference>
<dbReference type="EMBL" id="VOIH02000002">
    <property type="protein sequence ID" value="KAF3454775.1"/>
    <property type="molecule type" value="Genomic_DNA"/>
</dbReference>
<organism evidence="5 6">
    <name type="scientific">Rhamnella rubrinervis</name>
    <dbReference type="NCBI Taxonomy" id="2594499"/>
    <lineage>
        <taxon>Eukaryota</taxon>
        <taxon>Viridiplantae</taxon>
        <taxon>Streptophyta</taxon>
        <taxon>Embryophyta</taxon>
        <taxon>Tracheophyta</taxon>
        <taxon>Spermatophyta</taxon>
        <taxon>Magnoliopsida</taxon>
        <taxon>eudicotyledons</taxon>
        <taxon>Gunneridae</taxon>
        <taxon>Pentapetalae</taxon>
        <taxon>rosids</taxon>
        <taxon>fabids</taxon>
        <taxon>Rosales</taxon>
        <taxon>Rhamnaceae</taxon>
        <taxon>rhamnoid group</taxon>
        <taxon>Rhamneae</taxon>
        <taxon>Rhamnella</taxon>
    </lineage>
</organism>
<evidence type="ECO:0000313" key="5">
    <source>
        <dbReference type="EMBL" id="KAF3454775.1"/>
    </source>
</evidence>
<feature type="compositionally biased region" description="Pro residues" evidence="3">
    <location>
        <begin position="81"/>
        <end position="97"/>
    </location>
</feature>
<evidence type="ECO:0000313" key="6">
    <source>
        <dbReference type="Proteomes" id="UP000796880"/>
    </source>
</evidence>
<gene>
    <name evidence="5" type="ORF">FNV43_RR05223</name>
</gene>
<keyword evidence="6" id="KW-1185">Reference proteome</keyword>
<reference evidence="5" key="1">
    <citation type="submission" date="2020-03" db="EMBL/GenBank/DDBJ databases">
        <title>A high-quality chromosome-level genome assembly of a woody plant with both climbing and erect habits, Rhamnella rubrinervis.</title>
        <authorList>
            <person name="Lu Z."/>
            <person name="Yang Y."/>
            <person name="Zhu X."/>
            <person name="Sun Y."/>
        </authorList>
    </citation>
    <scope>NUCLEOTIDE SEQUENCE</scope>
    <source>
        <strain evidence="5">BYM</strain>
        <tissue evidence="5">Leaf</tissue>
    </source>
</reference>
<proteinExistence type="predicted"/>